<protein>
    <submittedName>
        <fullName evidence="1">Uncharacterized protein</fullName>
    </submittedName>
</protein>
<dbReference type="AlphaFoldDB" id="A0A6H2H421"/>
<sequence length="77" mass="8314">MRGHVQPAGGKLLAEMYGLRAAYMRSVFAEPGQLAVSIEGFGVWLNVPSTAAPDYKVVAVRPWGGHTVIDMEVWGRG</sequence>
<evidence type="ECO:0000313" key="1">
    <source>
        <dbReference type="EMBL" id="QJC54421.1"/>
    </source>
</evidence>
<accession>A0A6H2H421</accession>
<reference evidence="1 2" key="1">
    <citation type="submission" date="2020-04" db="EMBL/GenBank/DDBJ databases">
        <title>Novel Paenibacillus strain UniB2 isolated from commercial digestive syrup.</title>
        <authorList>
            <person name="Thorat V."/>
            <person name="Kirdat K."/>
            <person name="Tiwarekar B."/>
            <person name="Yadav A."/>
        </authorList>
    </citation>
    <scope>NUCLEOTIDE SEQUENCE [LARGE SCALE GENOMIC DNA]</scope>
    <source>
        <strain evidence="1 2">UniB2</strain>
    </source>
</reference>
<evidence type="ECO:0000313" key="2">
    <source>
        <dbReference type="Proteomes" id="UP000502136"/>
    </source>
</evidence>
<organism evidence="1 2">
    <name type="scientific">Paenibacillus albicereus</name>
    <dbReference type="NCBI Taxonomy" id="2726185"/>
    <lineage>
        <taxon>Bacteria</taxon>
        <taxon>Bacillati</taxon>
        <taxon>Bacillota</taxon>
        <taxon>Bacilli</taxon>
        <taxon>Bacillales</taxon>
        <taxon>Paenibacillaceae</taxon>
        <taxon>Paenibacillus</taxon>
    </lineage>
</organism>
<name>A0A6H2H421_9BACL</name>
<proteinExistence type="predicted"/>
<dbReference type="EMBL" id="CP051428">
    <property type="protein sequence ID" value="QJC54421.1"/>
    <property type="molecule type" value="Genomic_DNA"/>
</dbReference>
<dbReference type="KEGG" id="palr:HGI30_16745"/>
<gene>
    <name evidence="1" type="ORF">HGI30_16745</name>
</gene>
<keyword evidence="2" id="KW-1185">Reference proteome</keyword>
<dbReference type="Proteomes" id="UP000502136">
    <property type="component" value="Chromosome"/>
</dbReference>